<keyword evidence="2" id="KW-1185">Reference proteome</keyword>
<evidence type="ECO:0000313" key="1">
    <source>
        <dbReference type="EMBL" id="MCI20657.1"/>
    </source>
</evidence>
<accession>A0A392Q9W6</accession>
<proteinExistence type="predicted"/>
<name>A0A392Q9W6_9FABA</name>
<feature type="non-terminal residue" evidence="1">
    <location>
        <position position="1"/>
    </location>
</feature>
<protein>
    <submittedName>
        <fullName evidence="1">Uncharacterized protein</fullName>
    </submittedName>
</protein>
<reference evidence="1 2" key="1">
    <citation type="journal article" date="2018" name="Front. Plant Sci.">
        <title>Red Clover (Trifolium pratense) and Zigzag Clover (T. medium) - A Picture of Genomic Similarities and Differences.</title>
        <authorList>
            <person name="Dluhosova J."/>
            <person name="Istvanek J."/>
            <person name="Nedelnik J."/>
            <person name="Repkova J."/>
        </authorList>
    </citation>
    <scope>NUCLEOTIDE SEQUENCE [LARGE SCALE GENOMIC DNA]</scope>
    <source>
        <strain evidence="2">cv. 10/8</strain>
        <tissue evidence="1">Leaf</tissue>
    </source>
</reference>
<sequence>GERQFERGREEWIYVVEGDSGGMGVEATVWQPDPEKGFSVRAAYHLLTSQDSIALDACDDLIWHKQALSHMMITCALLNVEALNRLKTYSSHAVPLVHYGLGSTFRQWILKIWLTTLSSSLMQQVAFERVGPFYNSFG</sequence>
<dbReference type="Proteomes" id="UP000265520">
    <property type="component" value="Unassembled WGS sequence"/>
</dbReference>
<organism evidence="1 2">
    <name type="scientific">Trifolium medium</name>
    <dbReference type="NCBI Taxonomy" id="97028"/>
    <lineage>
        <taxon>Eukaryota</taxon>
        <taxon>Viridiplantae</taxon>
        <taxon>Streptophyta</taxon>
        <taxon>Embryophyta</taxon>
        <taxon>Tracheophyta</taxon>
        <taxon>Spermatophyta</taxon>
        <taxon>Magnoliopsida</taxon>
        <taxon>eudicotyledons</taxon>
        <taxon>Gunneridae</taxon>
        <taxon>Pentapetalae</taxon>
        <taxon>rosids</taxon>
        <taxon>fabids</taxon>
        <taxon>Fabales</taxon>
        <taxon>Fabaceae</taxon>
        <taxon>Papilionoideae</taxon>
        <taxon>50 kb inversion clade</taxon>
        <taxon>NPAAA clade</taxon>
        <taxon>Hologalegina</taxon>
        <taxon>IRL clade</taxon>
        <taxon>Trifolieae</taxon>
        <taxon>Trifolium</taxon>
    </lineage>
</organism>
<dbReference type="EMBL" id="LXQA010120945">
    <property type="protein sequence ID" value="MCI20657.1"/>
    <property type="molecule type" value="Genomic_DNA"/>
</dbReference>
<comment type="caution">
    <text evidence="1">The sequence shown here is derived from an EMBL/GenBank/DDBJ whole genome shotgun (WGS) entry which is preliminary data.</text>
</comment>
<evidence type="ECO:0000313" key="2">
    <source>
        <dbReference type="Proteomes" id="UP000265520"/>
    </source>
</evidence>
<dbReference type="AlphaFoldDB" id="A0A392Q9W6"/>